<name>A0A8S4G7W9_PLUXY</name>
<proteinExistence type="predicted"/>
<keyword evidence="4" id="KW-1185">Reference proteome</keyword>
<dbReference type="SUPFAM" id="SSF47769">
    <property type="entry name" value="SAM/Pointed domain"/>
    <property type="match status" value="1"/>
</dbReference>
<evidence type="ECO:0000256" key="1">
    <source>
        <dbReference type="SAM" id="MobiDB-lite"/>
    </source>
</evidence>
<comment type="caution">
    <text evidence="3">The sequence shown here is derived from an EMBL/GenBank/DDBJ whole genome shotgun (WGS) entry which is preliminary data.</text>
</comment>
<dbReference type="PANTHER" id="PTHR12247:SF138">
    <property type="entry name" value="POLYHOMEOTIC DISTAL, ISOFORM A-RELATED"/>
    <property type="match status" value="1"/>
</dbReference>
<dbReference type="GO" id="GO:0042393">
    <property type="term" value="F:histone binding"/>
    <property type="evidence" value="ECO:0007669"/>
    <property type="project" value="TreeGrafter"/>
</dbReference>
<dbReference type="PANTHER" id="PTHR12247">
    <property type="entry name" value="POLYCOMB GROUP PROTEIN"/>
    <property type="match status" value="1"/>
</dbReference>
<dbReference type="InterPro" id="IPR050548">
    <property type="entry name" value="PcG_chromatin_remod_factors"/>
</dbReference>
<evidence type="ECO:0000259" key="2">
    <source>
        <dbReference type="PROSITE" id="PS50105"/>
    </source>
</evidence>
<dbReference type="GO" id="GO:0003682">
    <property type="term" value="F:chromatin binding"/>
    <property type="evidence" value="ECO:0007669"/>
    <property type="project" value="TreeGrafter"/>
</dbReference>
<protein>
    <submittedName>
        <fullName evidence="3">(diamondback moth) hypothetical protein</fullName>
    </submittedName>
</protein>
<dbReference type="EMBL" id="CAJHNJ030000191">
    <property type="protein sequence ID" value="CAG9137163.1"/>
    <property type="molecule type" value="Genomic_DNA"/>
</dbReference>
<dbReference type="Proteomes" id="UP000653454">
    <property type="component" value="Unassembled WGS sequence"/>
</dbReference>
<feature type="compositionally biased region" description="Polar residues" evidence="1">
    <location>
        <begin position="183"/>
        <end position="206"/>
    </location>
</feature>
<dbReference type="InterPro" id="IPR001660">
    <property type="entry name" value="SAM"/>
</dbReference>
<evidence type="ECO:0000313" key="3">
    <source>
        <dbReference type="EMBL" id="CAG9137163.1"/>
    </source>
</evidence>
<dbReference type="GO" id="GO:0045892">
    <property type="term" value="P:negative regulation of DNA-templated transcription"/>
    <property type="evidence" value="ECO:0007669"/>
    <property type="project" value="TreeGrafter"/>
</dbReference>
<dbReference type="PROSITE" id="PS50105">
    <property type="entry name" value="SAM_DOMAIN"/>
    <property type="match status" value="1"/>
</dbReference>
<feature type="region of interest" description="Disordered" evidence="1">
    <location>
        <begin position="154"/>
        <end position="220"/>
    </location>
</feature>
<dbReference type="CDD" id="cd09577">
    <property type="entry name" value="SAM_Ph1_2_3"/>
    <property type="match status" value="1"/>
</dbReference>
<dbReference type="Pfam" id="PF00536">
    <property type="entry name" value="SAM_1"/>
    <property type="match status" value="1"/>
</dbReference>
<reference evidence="3" key="1">
    <citation type="submission" date="2020-11" db="EMBL/GenBank/DDBJ databases">
        <authorList>
            <person name="Whiteford S."/>
        </authorList>
    </citation>
    <scope>NUCLEOTIDE SEQUENCE</scope>
</reference>
<organism evidence="3 4">
    <name type="scientific">Plutella xylostella</name>
    <name type="common">Diamondback moth</name>
    <name type="synonym">Plutella maculipennis</name>
    <dbReference type="NCBI Taxonomy" id="51655"/>
    <lineage>
        <taxon>Eukaryota</taxon>
        <taxon>Metazoa</taxon>
        <taxon>Ecdysozoa</taxon>
        <taxon>Arthropoda</taxon>
        <taxon>Hexapoda</taxon>
        <taxon>Insecta</taxon>
        <taxon>Pterygota</taxon>
        <taxon>Neoptera</taxon>
        <taxon>Endopterygota</taxon>
        <taxon>Lepidoptera</taxon>
        <taxon>Glossata</taxon>
        <taxon>Ditrysia</taxon>
        <taxon>Yponomeutoidea</taxon>
        <taxon>Plutellidae</taxon>
        <taxon>Plutella</taxon>
    </lineage>
</organism>
<accession>A0A8S4G7W9</accession>
<dbReference type="SMART" id="SM00454">
    <property type="entry name" value="SAM"/>
    <property type="match status" value="1"/>
</dbReference>
<dbReference type="AlphaFoldDB" id="A0A8S4G7W9"/>
<sequence length="298" mass="31374">MTIAVHSLRYASGDTEEKIGYCALSRLYLCLCHARGGIATVDTATSTMPGKVEPVPTSEPAPPPVSAAVTPQVVTTTASVATSTAATVAPVSATTSLFKSSACTKHFAQQAAHDKGLPKAMVKPNILTHVIEGYVIQEAGEPFAVNRPLREWADKEDKENKLPSADEPPRKKQMMDSGANVARITSSNESNDSPASQAANVKSEPTSAAADSECTPADAAPNATKWTVSEVCDFIRNIPGCASYADDFLLQEVDGEALLLIKPEHLVMALSMKLGPALKIVACIDALRPEGDHAAPHD</sequence>
<feature type="domain" description="SAM" evidence="2">
    <location>
        <begin position="226"/>
        <end position="290"/>
    </location>
</feature>
<evidence type="ECO:0000313" key="4">
    <source>
        <dbReference type="Proteomes" id="UP000653454"/>
    </source>
</evidence>
<gene>
    <name evidence="3" type="ORF">PLXY2_LOCUS15417</name>
</gene>
<dbReference type="Gene3D" id="1.10.150.50">
    <property type="entry name" value="Transcription Factor, Ets-1"/>
    <property type="match status" value="1"/>
</dbReference>
<dbReference type="InterPro" id="IPR013761">
    <property type="entry name" value="SAM/pointed_sf"/>
</dbReference>
<dbReference type="GO" id="GO:0035102">
    <property type="term" value="C:PRC1 complex"/>
    <property type="evidence" value="ECO:0007669"/>
    <property type="project" value="TreeGrafter"/>
</dbReference>